<dbReference type="Pfam" id="PF26215">
    <property type="entry name" value="HTH_animal"/>
    <property type="match status" value="1"/>
</dbReference>
<dbReference type="InterPro" id="IPR000477">
    <property type="entry name" value="RT_dom"/>
</dbReference>
<organism evidence="2 3">
    <name type="scientific">Rotaria sordida</name>
    <dbReference type="NCBI Taxonomy" id="392033"/>
    <lineage>
        <taxon>Eukaryota</taxon>
        <taxon>Metazoa</taxon>
        <taxon>Spiralia</taxon>
        <taxon>Gnathifera</taxon>
        <taxon>Rotifera</taxon>
        <taxon>Eurotatoria</taxon>
        <taxon>Bdelloidea</taxon>
        <taxon>Philodinida</taxon>
        <taxon>Philodinidae</taxon>
        <taxon>Rotaria</taxon>
    </lineage>
</organism>
<dbReference type="PANTHER" id="PTHR21301">
    <property type="entry name" value="REVERSE TRANSCRIPTASE"/>
    <property type="match status" value="1"/>
</dbReference>
<accession>A0A819J0A8</accession>
<name>A0A819J0A8_9BILA</name>
<comment type="caution">
    <text evidence="2">The sequence shown here is derived from an EMBL/GenBank/DDBJ whole genome shotgun (WGS) entry which is preliminary data.</text>
</comment>
<evidence type="ECO:0000313" key="2">
    <source>
        <dbReference type="EMBL" id="CAF3924490.1"/>
    </source>
</evidence>
<protein>
    <recommendedName>
        <fullName evidence="1">Reverse transcriptase domain-containing protein</fullName>
    </recommendedName>
</protein>
<sequence length="962" mass="113036">MGTEQKHWAKEVVQRTKTRDNIRNTQFVQKKINRLMNNISKVTTTITDLQIQLSTYWMQTNTEGLVQRLVKTTAEATTNMVIDKINKSKKSSIEKGAEPATSPTITIPITVVTEQGTTTTATPATTTAAPTTNKDSTIFKNQIREPVERIEKCILDYVYKCTEHVKKGAQIRLQLANVQMEEFKALEDFEQIATAQHWNVHLIMKPKIKLWTTKNKNHQTILKRIEYYLPSKFISKIDFTFKIDESILGQQESQALYDEMRRLTKNFRIEAMTKYEQGAAREKELLTIEINRIVESFSQNTNEDEISFAAFKQYHDLRMKRLNLEIEQSMREILAPNVINEAQVQLTEDEYELLKLGPRFIYNDPKTASRRRITELATLKRKIEARFFEEKVSPGRPVEQFIAELDILLHKLHNTPVNYQKLKTISIQNNTQNIIYDNLVSTIESSQSQDLNSQITIKKKKNYGRLIKRLKHKLHLKNIVLQKSDKNKVFHLGKLENYHKKSEEYMDKTKVYKCLGTEDPLPDLIRRTNKYPLDLRLAKWITQKQYEKLCINSNEVELAHLYYLPKAHKPGTPLRPIISRLKHPTVKVSKFLDELLRPLFDKMALKSTVTSGFELVKQLQNWSKDNMRQETLFCTIDVADLYTMVPQTEGVLSLKKMLDHLKLKQVSGLKIETIIRLSRFVMQNNYFSYEGQYYHQIHRGAMGSPLTLTIANCYMFFYEQQIIRQINNSGGLYFRYIDDIFIVINWPIRHLMKQIDRWNKFDENIKLSENIGFMADFLDLHMENQDGQLFTTVYQKPSYEPYYLPFNSVHPLHMKKNIIFTMFLRIIRHCSTFQAYLNEREKLRMALLLNKYPNRVIDEQFNHVLLKLNIDRPLEFNNYDLIRQKIIETPIKEKVPVDYGKIMFVHFTFCSSMKTFPKKIHILWDKYFGGSPINEVLPVLGTRNVNNLQRRLVHTRSINISG</sequence>
<dbReference type="PROSITE" id="PS50878">
    <property type="entry name" value="RT_POL"/>
    <property type="match status" value="1"/>
</dbReference>
<dbReference type="InterPro" id="IPR058912">
    <property type="entry name" value="HTH_animal"/>
</dbReference>
<dbReference type="AlphaFoldDB" id="A0A819J0A8"/>
<feature type="domain" description="Reverse transcriptase" evidence="1">
    <location>
        <begin position="545"/>
        <end position="793"/>
    </location>
</feature>
<proteinExistence type="predicted"/>
<gene>
    <name evidence="2" type="ORF">OTI717_LOCUS25002</name>
</gene>
<evidence type="ECO:0000313" key="3">
    <source>
        <dbReference type="Proteomes" id="UP000663823"/>
    </source>
</evidence>
<dbReference type="Proteomes" id="UP000663823">
    <property type="component" value="Unassembled WGS sequence"/>
</dbReference>
<dbReference type="EMBL" id="CAJOAX010004857">
    <property type="protein sequence ID" value="CAF3924490.1"/>
    <property type="molecule type" value="Genomic_DNA"/>
</dbReference>
<evidence type="ECO:0000259" key="1">
    <source>
        <dbReference type="PROSITE" id="PS50878"/>
    </source>
</evidence>
<dbReference type="PANTHER" id="PTHR21301:SF10">
    <property type="entry name" value="REVERSE TRANSCRIPTASE DOMAIN-CONTAINING PROTEIN"/>
    <property type="match status" value="1"/>
</dbReference>
<reference evidence="2" key="1">
    <citation type="submission" date="2021-02" db="EMBL/GenBank/DDBJ databases">
        <authorList>
            <person name="Nowell W R."/>
        </authorList>
    </citation>
    <scope>NUCLEOTIDE SEQUENCE</scope>
</reference>